<gene>
    <name evidence="1" type="ordered locus">Minf_2052</name>
</gene>
<protein>
    <submittedName>
        <fullName evidence="1">Uncharacterized protein</fullName>
    </submittedName>
</protein>
<accession>B3DZ14</accession>
<proteinExistence type="predicted"/>
<sequence length="71" mass="8635">MRERLWIVFPCMHESRVTVLSCFPKNLRSARGNLPWESVPFFLFFLKTQKKGRIFSFSSPEVKRRRNFLHF</sequence>
<reference evidence="1 2" key="1">
    <citation type="journal article" date="2008" name="Biol. Direct">
        <title>Complete genome sequence of the extremely acidophilic methanotroph isolate V4, Methylacidiphilum infernorum, a representative of the bacterial phylum Verrucomicrobia.</title>
        <authorList>
            <person name="Hou S."/>
            <person name="Makarova K.S."/>
            <person name="Saw J.H."/>
            <person name="Senin P."/>
            <person name="Ly B.V."/>
            <person name="Zhou Z."/>
            <person name="Ren Y."/>
            <person name="Wang J."/>
            <person name="Galperin M.Y."/>
            <person name="Omelchenko M.V."/>
            <person name="Wolf Y.I."/>
            <person name="Yutin N."/>
            <person name="Koonin E.V."/>
            <person name="Stott M.B."/>
            <person name="Mountain B.W."/>
            <person name="Crowe M.A."/>
            <person name="Smirnova A.V."/>
            <person name="Dunfield P.F."/>
            <person name="Feng L."/>
            <person name="Wang L."/>
            <person name="Alam M."/>
        </authorList>
    </citation>
    <scope>NUCLEOTIDE SEQUENCE [LARGE SCALE GENOMIC DNA]</scope>
    <source>
        <strain evidence="2">Isolate V4</strain>
    </source>
</reference>
<dbReference type="KEGG" id="min:Minf_2052"/>
<dbReference type="HOGENOM" id="CLU_2735405_0_0_0"/>
<dbReference type="STRING" id="481448.Minf_2052"/>
<dbReference type="EMBL" id="CP000975">
    <property type="protein sequence ID" value="ACD84106.1"/>
    <property type="molecule type" value="Genomic_DNA"/>
</dbReference>
<organism evidence="1 2">
    <name type="scientific">Methylacidiphilum infernorum (isolate V4)</name>
    <name type="common">Methylokorus infernorum (strain V4)</name>
    <dbReference type="NCBI Taxonomy" id="481448"/>
    <lineage>
        <taxon>Bacteria</taxon>
        <taxon>Pseudomonadati</taxon>
        <taxon>Verrucomicrobiota</taxon>
        <taxon>Methylacidiphilae</taxon>
        <taxon>Methylacidiphilales</taxon>
        <taxon>Methylacidiphilaceae</taxon>
        <taxon>Methylacidiphilum (ex Ratnadevi et al. 2023)</taxon>
    </lineage>
</organism>
<name>B3DZ14_METI4</name>
<dbReference type="AlphaFoldDB" id="B3DZ14"/>
<dbReference type="Proteomes" id="UP000009149">
    <property type="component" value="Chromosome"/>
</dbReference>
<evidence type="ECO:0000313" key="1">
    <source>
        <dbReference type="EMBL" id="ACD84106.1"/>
    </source>
</evidence>
<evidence type="ECO:0000313" key="2">
    <source>
        <dbReference type="Proteomes" id="UP000009149"/>
    </source>
</evidence>